<dbReference type="InterPro" id="IPR012106">
    <property type="entry name" value="Phage_Mu_Gp1"/>
</dbReference>
<keyword evidence="2" id="KW-1185">Reference proteome</keyword>
<proteinExistence type="predicted"/>
<gene>
    <name evidence="1" type="ORF">E3E12_06050</name>
</gene>
<accession>A0A4Y6UB68</accession>
<sequence>MDIAARPLPLSDAPGHAPLWVHVLPAGTFPALGGTRTYRSGDLTSVARQSMASARGKLVVDENHSTDLAAPQGKPAPAMGWITELDVRGDGLWGRVEWTAAGTARMTDHAYRALSPVLVTSGDGTVLRILRVALTNNPDLELETLHHAATSPKNHEKEKAVLSYPFTELRARLGLSDGADRAAVDEALTGARRYTSLHSRLAEMTGLPPTTPDETLLAKAQASAEQITAHAKRTKDLETENAALKSRMATQAAEAFVAEAGRKKAISEGLAKTLITLHAANPAQAQEIVDGLPDAPPSNVTLHQAGQPTHTLGMGKIPGMAAFDAALGLGPEDLAGGAY</sequence>
<dbReference type="Pfam" id="PF10123">
    <property type="entry name" value="Mu-like_Pro"/>
    <property type="match status" value="1"/>
</dbReference>
<evidence type="ECO:0008006" key="3">
    <source>
        <dbReference type="Google" id="ProtNLM"/>
    </source>
</evidence>
<evidence type="ECO:0000313" key="1">
    <source>
        <dbReference type="EMBL" id="QDH13818.1"/>
    </source>
</evidence>
<dbReference type="OrthoDB" id="7306769at2"/>
<organism evidence="1 2">
    <name type="scientific">Formicincola oecophyllae</name>
    <dbReference type="NCBI Taxonomy" id="2558361"/>
    <lineage>
        <taxon>Bacteria</taxon>
        <taxon>Pseudomonadati</taxon>
        <taxon>Pseudomonadota</taxon>
        <taxon>Alphaproteobacteria</taxon>
        <taxon>Acetobacterales</taxon>
        <taxon>Acetobacteraceae</taxon>
        <taxon>Formicincola</taxon>
    </lineage>
</organism>
<dbReference type="KEGG" id="swf:E3E12_06050"/>
<evidence type="ECO:0000313" key="2">
    <source>
        <dbReference type="Proteomes" id="UP000318709"/>
    </source>
</evidence>
<protein>
    <recommendedName>
        <fullName evidence="3">Mu-like prophage I protein</fullName>
    </recommendedName>
</protein>
<name>A0A4Y6UB68_9PROT</name>
<dbReference type="AlphaFoldDB" id="A0A4Y6UB68"/>
<dbReference type="RefSeq" id="WP_141443526.1">
    <property type="nucleotide sequence ID" value="NZ_CP038231.1"/>
</dbReference>
<reference evidence="1 2" key="1">
    <citation type="submission" date="2019-03" db="EMBL/GenBank/DDBJ databases">
        <title>The complete genome sequence of Swingsia_sp. F3b2 LMG30590(T).</title>
        <authorList>
            <person name="Chua K.-O."/>
            <person name="Chan K.-G."/>
            <person name="See-Too W.-S."/>
        </authorList>
    </citation>
    <scope>NUCLEOTIDE SEQUENCE [LARGE SCALE GENOMIC DNA]</scope>
    <source>
        <strain evidence="1 2">F3b2</strain>
    </source>
</reference>
<dbReference type="Proteomes" id="UP000318709">
    <property type="component" value="Chromosome"/>
</dbReference>
<dbReference type="EMBL" id="CP038231">
    <property type="protein sequence ID" value="QDH13818.1"/>
    <property type="molecule type" value="Genomic_DNA"/>
</dbReference>